<evidence type="ECO:0000313" key="1">
    <source>
        <dbReference type="EMBL" id="GAA3566770.1"/>
    </source>
</evidence>
<evidence type="ECO:0000313" key="2">
    <source>
        <dbReference type="Proteomes" id="UP001500954"/>
    </source>
</evidence>
<comment type="caution">
    <text evidence="1">The sequence shown here is derived from an EMBL/GenBank/DDBJ whole genome shotgun (WGS) entry which is preliminary data.</text>
</comment>
<keyword evidence="2" id="KW-1185">Reference proteome</keyword>
<dbReference type="EMBL" id="BAABCY010000037">
    <property type="protein sequence ID" value="GAA3566770.1"/>
    <property type="molecule type" value="Genomic_DNA"/>
</dbReference>
<proteinExistence type="predicted"/>
<dbReference type="Proteomes" id="UP001500954">
    <property type="component" value="Unassembled WGS sequence"/>
</dbReference>
<name>A0ABP6XG60_9FLAO</name>
<organism evidence="1 2">
    <name type="scientific">Snuella lapsa</name>
    <dbReference type="NCBI Taxonomy" id="870481"/>
    <lineage>
        <taxon>Bacteria</taxon>
        <taxon>Pseudomonadati</taxon>
        <taxon>Bacteroidota</taxon>
        <taxon>Flavobacteriia</taxon>
        <taxon>Flavobacteriales</taxon>
        <taxon>Flavobacteriaceae</taxon>
        <taxon>Snuella</taxon>
    </lineage>
</organism>
<accession>A0ABP6XG60</accession>
<sequence length="40" mass="4391">MFFALHILKYEISFLYSSCATGTKAILNAGFGAELGVNEY</sequence>
<gene>
    <name evidence="1" type="ORF">GCM10022395_16300</name>
</gene>
<reference evidence="2" key="1">
    <citation type="journal article" date="2019" name="Int. J. Syst. Evol. Microbiol.">
        <title>The Global Catalogue of Microorganisms (GCM) 10K type strain sequencing project: providing services to taxonomists for standard genome sequencing and annotation.</title>
        <authorList>
            <consortium name="The Broad Institute Genomics Platform"/>
            <consortium name="The Broad Institute Genome Sequencing Center for Infectious Disease"/>
            <person name="Wu L."/>
            <person name="Ma J."/>
        </authorList>
    </citation>
    <scope>NUCLEOTIDE SEQUENCE [LARGE SCALE GENOMIC DNA]</scope>
    <source>
        <strain evidence="2">JCM 17111</strain>
    </source>
</reference>
<protein>
    <submittedName>
        <fullName evidence="1">Uncharacterized protein</fullName>
    </submittedName>
</protein>